<accession>A0A0B2J9K3</accession>
<dbReference type="PROSITE" id="PS51186">
    <property type="entry name" value="GNAT"/>
    <property type="match status" value="1"/>
</dbReference>
<evidence type="ECO:0000313" key="4">
    <source>
        <dbReference type="EMBL" id="KHM45070.1"/>
    </source>
</evidence>
<dbReference type="SUPFAM" id="SSF55729">
    <property type="entry name" value="Acyl-CoA N-acyltransferases (Nat)"/>
    <property type="match status" value="1"/>
</dbReference>
<dbReference type="GO" id="GO:0016747">
    <property type="term" value="F:acyltransferase activity, transferring groups other than amino-acyl groups"/>
    <property type="evidence" value="ECO:0007669"/>
    <property type="project" value="InterPro"/>
</dbReference>
<dbReference type="PANTHER" id="PTHR43072">
    <property type="entry name" value="N-ACETYLTRANSFERASE"/>
    <property type="match status" value="1"/>
</dbReference>
<dbReference type="STRING" id="82374.NZ47_13990"/>
<dbReference type="AlphaFoldDB" id="A0A0B2J9K3"/>
<keyword evidence="2 4" id="KW-0012">Acyltransferase</keyword>
<protein>
    <submittedName>
        <fullName evidence="4">Acyltransferase</fullName>
    </submittedName>
</protein>
<dbReference type="RefSeq" id="WP_027396672.1">
    <property type="nucleotide sequence ID" value="NZ_CAMKSO010000154.1"/>
</dbReference>
<organism evidence="4 5">
    <name type="scientific">Anaerovibrio lipolyticus</name>
    <dbReference type="NCBI Taxonomy" id="82374"/>
    <lineage>
        <taxon>Bacteria</taxon>
        <taxon>Bacillati</taxon>
        <taxon>Bacillota</taxon>
        <taxon>Negativicutes</taxon>
        <taxon>Selenomonadales</taxon>
        <taxon>Selenomonadaceae</taxon>
        <taxon>Anaerovibrio</taxon>
    </lineage>
</organism>
<comment type="caution">
    <text evidence="4">The sequence shown here is derived from an EMBL/GenBank/DDBJ whole genome shotgun (WGS) entry which is preliminary data.</text>
</comment>
<name>A0A0B2J9K3_9FIRM</name>
<dbReference type="CDD" id="cd04301">
    <property type="entry name" value="NAT_SF"/>
    <property type="match status" value="1"/>
</dbReference>
<dbReference type="Pfam" id="PF13420">
    <property type="entry name" value="Acetyltransf_4"/>
    <property type="match status" value="1"/>
</dbReference>
<evidence type="ECO:0000259" key="3">
    <source>
        <dbReference type="PROSITE" id="PS51186"/>
    </source>
</evidence>
<evidence type="ECO:0000256" key="2">
    <source>
        <dbReference type="ARBA" id="ARBA00023315"/>
    </source>
</evidence>
<dbReference type="Gene3D" id="3.40.630.30">
    <property type="match status" value="1"/>
</dbReference>
<gene>
    <name evidence="4" type="ORF">NZ47_13990</name>
</gene>
<evidence type="ECO:0000256" key="1">
    <source>
        <dbReference type="ARBA" id="ARBA00022679"/>
    </source>
</evidence>
<reference evidence="4 5" key="1">
    <citation type="journal article" date="2013" name="PLoS ONE">
        <title>Identification and characterization of three novel lipases belonging to families II and V from Anaerovibrio lipolyticus 5ST.</title>
        <authorList>
            <person name="Prive F."/>
            <person name="Kaderbhai N.N."/>
            <person name="Girdwood S."/>
            <person name="Worgan H.J."/>
            <person name="Pinloche E."/>
            <person name="Scollan N.D."/>
            <person name="Huws S.A."/>
            <person name="Newbold C.J."/>
        </authorList>
    </citation>
    <scope>NUCLEOTIDE SEQUENCE [LARGE SCALE GENOMIC DNA]</scope>
    <source>
        <strain evidence="4 5">5S</strain>
    </source>
</reference>
<proteinExistence type="predicted"/>
<dbReference type="PANTHER" id="PTHR43072:SF23">
    <property type="entry name" value="UPF0039 PROTEIN C11D3.02C"/>
    <property type="match status" value="1"/>
</dbReference>
<dbReference type="InterPro" id="IPR016181">
    <property type="entry name" value="Acyl_CoA_acyltransferase"/>
</dbReference>
<evidence type="ECO:0000313" key="5">
    <source>
        <dbReference type="Proteomes" id="UP000030993"/>
    </source>
</evidence>
<keyword evidence="5" id="KW-1185">Reference proteome</keyword>
<dbReference type="eggNOG" id="COG1247">
    <property type="taxonomic scope" value="Bacteria"/>
</dbReference>
<dbReference type="Proteomes" id="UP000030993">
    <property type="component" value="Unassembled WGS sequence"/>
</dbReference>
<feature type="domain" description="N-acetyltransferase" evidence="3">
    <location>
        <begin position="4"/>
        <end position="172"/>
    </location>
</feature>
<dbReference type="InterPro" id="IPR000182">
    <property type="entry name" value="GNAT_dom"/>
</dbReference>
<keyword evidence="1 4" id="KW-0808">Transferase</keyword>
<sequence>MQEAIIRSATVNDAERLLEIYSYYVTDTAISWEYDVPSVEEFRGRIEDVLKKYPYLVVEENGVIYGYAYAHPFVGRAAYDHSCELTIYLDKDAKGRGYGRKLYDALEAQLKEMGILNMYSCIGDPVEEDEYLTRNSELFHQHLGFTKVGTFYKCGYKFGRWYNMIWMEKIIGEHR</sequence>
<dbReference type="EMBL" id="JSCE01000265">
    <property type="protein sequence ID" value="KHM45070.1"/>
    <property type="molecule type" value="Genomic_DNA"/>
</dbReference>